<evidence type="ECO:0000256" key="12">
    <source>
        <dbReference type="SAM" id="MobiDB-lite"/>
    </source>
</evidence>
<evidence type="ECO:0000256" key="9">
    <source>
        <dbReference type="ARBA" id="ARBA00023136"/>
    </source>
</evidence>
<dbReference type="GO" id="GO:0034597">
    <property type="term" value="F:phosphatidylinositol-4,5-bisphosphate 4-phosphatase activity"/>
    <property type="evidence" value="ECO:0007669"/>
    <property type="project" value="UniProtKB-EC"/>
</dbReference>
<dbReference type="GO" id="GO:0005765">
    <property type="term" value="C:lysosomal membrane"/>
    <property type="evidence" value="ECO:0007669"/>
    <property type="project" value="UniProtKB-SubCell"/>
</dbReference>
<evidence type="ECO:0000256" key="4">
    <source>
        <dbReference type="ARBA" id="ARBA00012936"/>
    </source>
</evidence>
<keyword evidence="5 11" id="KW-0812">Transmembrane</keyword>
<dbReference type="GO" id="GO:0030670">
    <property type="term" value="C:phagocytic vesicle membrane"/>
    <property type="evidence" value="ECO:0007669"/>
    <property type="project" value="TreeGrafter"/>
</dbReference>
<evidence type="ECO:0000256" key="2">
    <source>
        <dbReference type="ARBA" id="ARBA00004107"/>
    </source>
</evidence>
<evidence type="ECO:0000256" key="8">
    <source>
        <dbReference type="ARBA" id="ARBA00022989"/>
    </source>
</evidence>
<evidence type="ECO:0000313" key="14">
    <source>
        <dbReference type="Proteomes" id="UP000746747"/>
    </source>
</evidence>
<keyword evidence="14" id="KW-1185">Reference proteome</keyword>
<dbReference type="OrthoDB" id="9939933at2759"/>
<evidence type="ECO:0000256" key="5">
    <source>
        <dbReference type="ARBA" id="ARBA00022692"/>
    </source>
</evidence>
<dbReference type="EC" id="3.1.3.78" evidence="4 11"/>
<keyword evidence="6 11" id="KW-0967">Endosome</keyword>
<feature type="transmembrane region" description="Helical" evidence="11">
    <location>
        <begin position="239"/>
        <end position="261"/>
    </location>
</feature>
<sequence>MDDVNGHEHDEHSPLLSNERSIITPNYEGVESQGTETFISDEPEGYVSHEEERHTVPQIEQTISHAIGESGEVSRHTGPTVTCRVCSATIVIEGKTRQHVVKCIHCNEATPIRAAPSGKKYVRCPCNCLLLCKASSNRIACPRTNCKRVITLGGSAPVGTAVRAPTGTCRVLCAHCQEIFMFNTLNVTVAKCPHCQKISSVGREYARNRAIFFVVCSLLFLIAALGLMIGTWHSAKSATFIYLIWLCVIAIALFFFFRFAYFIKLKTSTVISPL</sequence>
<name>A0A8J2MLM2_9BILA</name>
<comment type="caution">
    <text evidence="13">The sequence shown here is derived from an EMBL/GenBank/DDBJ whole genome shotgun (WGS) entry which is preliminary data.</text>
</comment>
<keyword evidence="7 11" id="KW-0378">Hydrolase</keyword>
<reference evidence="13" key="1">
    <citation type="submission" date="2021-09" db="EMBL/GenBank/DDBJ databases">
        <authorList>
            <consortium name="Pathogen Informatics"/>
        </authorList>
    </citation>
    <scope>NUCLEOTIDE SEQUENCE</scope>
</reference>
<dbReference type="Proteomes" id="UP000746747">
    <property type="component" value="Unassembled WGS sequence"/>
</dbReference>
<proteinExistence type="predicted"/>
<dbReference type="Pfam" id="PF09788">
    <property type="entry name" value="Tmemb_55A"/>
    <property type="match status" value="1"/>
</dbReference>
<evidence type="ECO:0000256" key="10">
    <source>
        <dbReference type="ARBA" id="ARBA00023228"/>
    </source>
</evidence>
<dbReference type="PANTHER" id="PTHR21014:SF6">
    <property type="entry name" value="PHOSPHATIDYLINOSITOL-4,5-BISPHOSPHATE 4-PHOSPHATASE"/>
    <property type="match status" value="1"/>
</dbReference>
<organism evidence="13 14">
    <name type="scientific">Cercopithifilaria johnstoni</name>
    <dbReference type="NCBI Taxonomy" id="2874296"/>
    <lineage>
        <taxon>Eukaryota</taxon>
        <taxon>Metazoa</taxon>
        <taxon>Ecdysozoa</taxon>
        <taxon>Nematoda</taxon>
        <taxon>Chromadorea</taxon>
        <taxon>Rhabditida</taxon>
        <taxon>Spirurina</taxon>
        <taxon>Spiruromorpha</taxon>
        <taxon>Filarioidea</taxon>
        <taxon>Onchocercidae</taxon>
        <taxon>Cercopithifilaria</taxon>
    </lineage>
</organism>
<comment type="subcellular location">
    <subcellularLocation>
        <location evidence="2 11">Late endosome membrane</location>
        <topology evidence="2 11">Multi-pass membrane protein</topology>
    </subcellularLocation>
    <subcellularLocation>
        <location evidence="3 11">Lysosome membrane</location>
        <topology evidence="3 11">Multi-pass membrane protein</topology>
    </subcellularLocation>
</comment>
<keyword evidence="9 11" id="KW-0472">Membrane</keyword>
<dbReference type="GO" id="GO:0005886">
    <property type="term" value="C:plasma membrane"/>
    <property type="evidence" value="ECO:0007669"/>
    <property type="project" value="TreeGrafter"/>
</dbReference>
<evidence type="ECO:0000256" key="6">
    <source>
        <dbReference type="ARBA" id="ARBA00022753"/>
    </source>
</evidence>
<feature type="region of interest" description="Disordered" evidence="12">
    <location>
        <begin position="1"/>
        <end position="20"/>
    </location>
</feature>
<evidence type="ECO:0000313" key="13">
    <source>
        <dbReference type="EMBL" id="CAG9532819.1"/>
    </source>
</evidence>
<evidence type="ECO:0000256" key="7">
    <source>
        <dbReference type="ARBA" id="ARBA00022801"/>
    </source>
</evidence>
<dbReference type="PANTHER" id="PTHR21014">
    <property type="entry name" value="PHOSPHATIDYLINOSITOL-4,5-BISPHOSPHATE 4-PHOSPHATASE"/>
    <property type="match status" value="1"/>
</dbReference>
<dbReference type="GO" id="GO:0046856">
    <property type="term" value="P:phosphatidylinositol dephosphorylation"/>
    <property type="evidence" value="ECO:0007669"/>
    <property type="project" value="InterPro"/>
</dbReference>
<dbReference type="GO" id="GO:0031902">
    <property type="term" value="C:late endosome membrane"/>
    <property type="evidence" value="ECO:0007669"/>
    <property type="project" value="UniProtKB-SubCell"/>
</dbReference>
<accession>A0A8J2MLM2</accession>
<keyword evidence="10 11" id="KW-0458">Lysosome</keyword>
<feature type="transmembrane region" description="Helical" evidence="11">
    <location>
        <begin position="210"/>
        <end position="233"/>
    </location>
</feature>
<feature type="compositionally biased region" description="Basic and acidic residues" evidence="12">
    <location>
        <begin position="1"/>
        <end position="13"/>
    </location>
</feature>
<comment type="function">
    <text evidence="11">Catalyzes the hydrolysis of phosphatidylinositol-4,5-bisphosphate (PtdIns-4,5-P2) to phosphatidylinositol-4-phosphate (PtdIns-4-P).</text>
</comment>
<evidence type="ECO:0000256" key="1">
    <source>
        <dbReference type="ARBA" id="ARBA00001261"/>
    </source>
</evidence>
<keyword evidence="8 11" id="KW-1133">Transmembrane helix</keyword>
<protein>
    <recommendedName>
        <fullName evidence="4 11">Phosphatidylinositol-4,5-bisphosphate 4-phosphatase</fullName>
        <ecNumber evidence="4 11">3.1.3.78</ecNumber>
    </recommendedName>
</protein>
<gene>
    <name evidence="13" type="ORF">CJOHNSTONI_LOCUS3096</name>
</gene>
<evidence type="ECO:0000256" key="3">
    <source>
        <dbReference type="ARBA" id="ARBA00004155"/>
    </source>
</evidence>
<dbReference type="InterPro" id="IPR019178">
    <property type="entry name" value="PtdIns-P2-Ptase"/>
</dbReference>
<evidence type="ECO:0000256" key="11">
    <source>
        <dbReference type="RuleBase" id="RU365008"/>
    </source>
</evidence>
<comment type="catalytic activity">
    <reaction evidence="1 11">
        <text>a 1,2-diacyl-sn-glycero-3-phospho-(1D-myo-inositol-4,5-bisphosphate) + H2O = a 1,2-diacyl-sn-glycero-3-phospho-(1D-myo-inositol-5-phosphate) + phosphate</text>
        <dbReference type="Rhea" id="RHEA:25674"/>
        <dbReference type="ChEBI" id="CHEBI:15377"/>
        <dbReference type="ChEBI" id="CHEBI:43474"/>
        <dbReference type="ChEBI" id="CHEBI:57795"/>
        <dbReference type="ChEBI" id="CHEBI:58456"/>
        <dbReference type="EC" id="3.1.3.78"/>
    </reaction>
</comment>
<dbReference type="EMBL" id="CAKAEH010001068">
    <property type="protein sequence ID" value="CAG9532819.1"/>
    <property type="molecule type" value="Genomic_DNA"/>
</dbReference>
<dbReference type="AlphaFoldDB" id="A0A8J2MLM2"/>